<keyword evidence="1" id="KW-0812">Transmembrane</keyword>
<sequence length="45" mass="4770">MALVPTYVELAASDRPWIQALGHARDVVAIAVLAAFGAYAWAILS</sequence>
<protein>
    <submittedName>
        <fullName evidence="2">Uncharacterized protein</fullName>
    </submittedName>
</protein>
<gene>
    <name evidence="2" type="ORF">ABIC20_005590</name>
</gene>
<evidence type="ECO:0000313" key="2">
    <source>
        <dbReference type="EMBL" id="MET3868281.1"/>
    </source>
</evidence>
<dbReference type="Proteomes" id="UP001549119">
    <property type="component" value="Unassembled WGS sequence"/>
</dbReference>
<evidence type="ECO:0000256" key="1">
    <source>
        <dbReference type="SAM" id="Phobius"/>
    </source>
</evidence>
<organism evidence="2 3">
    <name type="scientific">Methylobacterium radiotolerans</name>
    <dbReference type="NCBI Taxonomy" id="31998"/>
    <lineage>
        <taxon>Bacteria</taxon>
        <taxon>Pseudomonadati</taxon>
        <taxon>Pseudomonadota</taxon>
        <taxon>Alphaproteobacteria</taxon>
        <taxon>Hyphomicrobiales</taxon>
        <taxon>Methylobacteriaceae</taxon>
        <taxon>Methylobacterium</taxon>
    </lineage>
</organism>
<dbReference type="EMBL" id="JBEPNW010000002">
    <property type="protein sequence ID" value="MET3868281.1"/>
    <property type="molecule type" value="Genomic_DNA"/>
</dbReference>
<keyword evidence="1" id="KW-0472">Membrane</keyword>
<feature type="transmembrane region" description="Helical" evidence="1">
    <location>
        <begin position="27"/>
        <end position="44"/>
    </location>
</feature>
<keyword evidence="3" id="KW-1185">Reference proteome</keyword>
<name>A0ABV2NPA7_9HYPH</name>
<proteinExistence type="predicted"/>
<reference evidence="2 3" key="1">
    <citation type="submission" date="2024-06" db="EMBL/GenBank/DDBJ databases">
        <title>Genomics of switchgrass bacterial isolates.</title>
        <authorList>
            <person name="Shade A."/>
        </authorList>
    </citation>
    <scope>NUCLEOTIDE SEQUENCE [LARGE SCALE GENOMIC DNA]</scope>
    <source>
        <strain evidence="2 3">PvP084</strain>
    </source>
</reference>
<keyword evidence="1" id="KW-1133">Transmembrane helix</keyword>
<evidence type="ECO:0000313" key="3">
    <source>
        <dbReference type="Proteomes" id="UP001549119"/>
    </source>
</evidence>
<accession>A0ABV2NPA7</accession>
<dbReference type="RefSeq" id="WP_354404952.1">
    <property type="nucleotide sequence ID" value="NZ_JBEPNW010000002.1"/>
</dbReference>
<comment type="caution">
    <text evidence="2">The sequence shown here is derived from an EMBL/GenBank/DDBJ whole genome shotgun (WGS) entry which is preliminary data.</text>
</comment>